<proteinExistence type="predicted"/>
<sequence>MNTRPSRLILYKTTKTLLRSLTILLAVTFSLTILAEEDVIYDDKEVLLPSANQEKDTDIFQTSARGVIAESLAWKIRGIGIFSGGENTYQVPIVEDQTNELRRKGELHRRNPNIPTRVYLAVGDTVILETKDYPTPTTQCFAYTFANFDKPYNFSETNGVRLLKNSNTLYKATLPGMLMLACVDIDKNMSNWSSVGAAVTINTSPSHKNTSLYIYGLTPPGDWPKIAKSPDPSGQVYLFNGRTVMAFPAAVASLHADKNIDAMMQEHLIITTRYDQLNGFAWQIDNPMDTIAFSMYQASFNVCCAAWYSNGLIGINFGGNRITSHWGDWHEYGHQNQEAWRWRGIREVSNNLFSLEACQMLTGKKTENFTRCHSRFGSFITSDPEAVGRFLAMDGLPENPTNPADQTLLMLAQLYVSFPDWHAQLARDFRVAYARGDNAADFSTDQQMMDWFAINSSRVVGRDLRGFFDKWKFPYSAESRQAIADLQLPQPIKPSVQYSVDWTLSAQPTLEGVIPVPLLKHSLGLVAYGKEEGPTSLQMVENESYTKLTTLVVGSKRVPYSVVLRGTLRRGECEGEGPMHGIGTCAGQDHNVYWKLRYVPSDNLLPLPDDNYEGVLRLGIRAAYDENWGGTLTVPIKLAVSKNQ</sequence>
<dbReference type="InterPro" id="IPR042279">
    <property type="entry name" value="Pep_M60_3"/>
</dbReference>
<evidence type="ECO:0000313" key="3">
    <source>
        <dbReference type="Proteomes" id="UP000277236"/>
    </source>
</evidence>
<dbReference type="PROSITE" id="PS51723">
    <property type="entry name" value="PEPTIDASE_M60"/>
    <property type="match status" value="1"/>
</dbReference>
<dbReference type="Proteomes" id="UP000277236">
    <property type="component" value="Unassembled WGS sequence"/>
</dbReference>
<reference evidence="2 3" key="1">
    <citation type="submission" date="2018-08" db="EMBL/GenBank/DDBJ databases">
        <title>Recombination of ecologically and evolutionarily significant loci maintains genetic cohesion in the Pseudomonas syringae species complex.</title>
        <authorList>
            <person name="Dillon M."/>
            <person name="Thakur S."/>
            <person name="Almeida R.N.D."/>
            <person name="Weir B.S."/>
            <person name="Guttman D.S."/>
        </authorList>
    </citation>
    <scope>NUCLEOTIDE SEQUENCE [LARGE SCALE GENOMIC DNA]</scope>
    <source>
        <strain evidence="2 3">ICMP 3353</strain>
    </source>
</reference>
<gene>
    <name evidence="2" type="ORF">ALQ04_01893</name>
</gene>
<evidence type="ECO:0000313" key="2">
    <source>
        <dbReference type="EMBL" id="RMQ42911.1"/>
    </source>
</evidence>
<feature type="domain" description="Peptidase M60" evidence="1">
    <location>
        <begin position="111"/>
        <end position="419"/>
    </location>
</feature>
<dbReference type="RefSeq" id="WP_122317404.1">
    <property type="nucleotide sequence ID" value="NZ_RBRE01000075.1"/>
</dbReference>
<dbReference type="EMBL" id="RBRE01000075">
    <property type="protein sequence ID" value="RMQ42911.1"/>
    <property type="molecule type" value="Genomic_DNA"/>
</dbReference>
<accession>A0A3M4LPG7</accession>
<dbReference type="InterPro" id="IPR031161">
    <property type="entry name" value="Peptidase_M60_dom"/>
</dbReference>
<comment type="caution">
    <text evidence="2">The sequence shown here is derived from an EMBL/GenBank/DDBJ whole genome shotgun (WGS) entry which is preliminary data.</text>
</comment>
<protein>
    <recommendedName>
        <fullName evidence="1">Peptidase M60 domain-containing protein</fullName>
    </recommendedName>
</protein>
<evidence type="ECO:0000259" key="1">
    <source>
        <dbReference type="PROSITE" id="PS51723"/>
    </source>
</evidence>
<dbReference type="SMART" id="SM01276">
    <property type="entry name" value="M60-like"/>
    <property type="match status" value="1"/>
</dbReference>
<dbReference type="OrthoDB" id="3177623at2"/>
<organism evidence="2 3">
    <name type="scientific">Pseudomonas cichorii</name>
    <dbReference type="NCBI Taxonomy" id="36746"/>
    <lineage>
        <taxon>Bacteria</taxon>
        <taxon>Pseudomonadati</taxon>
        <taxon>Pseudomonadota</taxon>
        <taxon>Gammaproteobacteria</taxon>
        <taxon>Pseudomonadales</taxon>
        <taxon>Pseudomonadaceae</taxon>
        <taxon>Pseudomonas</taxon>
    </lineage>
</organism>
<name>A0A3M4LPG7_PSECI</name>
<dbReference type="AlphaFoldDB" id="A0A3M4LPG7"/>
<dbReference type="Pfam" id="PF13402">
    <property type="entry name" value="Peptidase_M60"/>
    <property type="match status" value="1"/>
</dbReference>
<dbReference type="Gene3D" id="1.10.390.30">
    <property type="entry name" value="Peptidase M60, enhancin-like domain 3"/>
    <property type="match status" value="1"/>
</dbReference>